<sequence>MLRSPAFRDAGVIAPPQRWREMSGRKRRRRQEREGGEKWISEMGLARTSLETERESVEEEEEESECVFTWREDDVGEGGDCGEIGSQHCTLQKK</sequence>
<name>A0ABR3M535_9TELE</name>
<gene>
    <name evidence="2" type="ORF">QQF64_010282</name>
</gene>
<evidence type="ECO:0000313" key="2">
    <source>
        <dbReference type="EMBL" id="KAL1259705.1"/>
    </source>
</evidence>
<dbReference type="Proteomes" id="UP001558613">
    <property type="component" value="Unassembled WGS sequence"/>
</dbReference>
<dbReference type="EMBL" id="JAYMGO010000016">
    <property type="protein sequence ID" value="KAL1259705.1"/>
    <property type="molecule type" value="Genomic_DNA"/>
</dbReference>
<reference evidence="2 3" key="1">
    <citation type="submission" date="2023-09" db="EMBL/GenBank/DDBJ databases">
        <authorList>
            <person name="Wang M."/>
        </authorList>
    </citation>
    <scope>NUCLEOTIDE SEQUENCE [LARGE SCALE GENOMIC DNA]</scope>
    <source>
        <strain evidence="2">GT-2023</strain>
        <tissue evidence="2">Liver</tissue>
    </source>
</reference>
<comment type="caution">
    <text evidence="2">The sequence shown here is derived from an EMBL/GenBank/DDBJ whole genome shotgun (WGS) entry which is preliminary data.</text>
</comment>
<keyword evidence="3" id="KW-1185">Reference proteome</keyword>
<proteinExistence type="predicted"/>
<protein>
    <submittedName>
        <fullName evidence="2">Uncharacterized protein</fullName>
    </submittedName>
</protein>
<evidence type="ECO:0000256" key="1">
    <source>
        <dbReference type="SAM" id="MobiDB-lite"/>
    </source>
</evidence>
<accession>A0ABR3M535</accession>
<evidence type="ECO:0000313" key="3">
    <source>
        <dbReference type="Proteomes" id="UP001558613"/>
    </source>
</evidence>
<organism evidence="2 3">
    <name type="scientific">Cirrhinus molitorella</name>
    <name type="common">mud carp</name>
    <dbReference type="NCBI Taxonomy" id="172907"/>
    <lineage>
        <taxon>Eukaryota</taxon>
        <taxon>Metazoa</taxon>
        <taxon>Chordata</taxon>
        <taxon>Craniata</taxon>
        <taxon>Vertebrata</taxon>
        <taxon>Euteleostomi</taxon>
        <taxon>Actinopterygii</taxon>
        <taxon>Neopterygii</taxon>
        <taxon>Teleostei</taxon>
        <taxon>Ostariophysi</taxon>
        <taxon>Cypriniformes</taxon>
        <taxon>Cyprinidae</taxon>
        <taxon>Labeoninae</taxon>
        <taxon>Labeonini</taxon>
        <taxon>Cirrhinus</taxon>
    </lineage>
</organism>
<feature type="region of interest" description="Disordered" evidence="1">
    <location>
        <begin position="1"/>
        <end position="38"/>
    </location>
</feature>